<organism evidence="2 3">
    <name type="scientific">Cuneatibacter caecimuris</name>
    <dbReference type="NCBI Taxonomy" id="1796618"/>
    <lineage>
        <taxon>Bacteria</taxon>
        <taxon>Bacillati</taxon>
        <taxon>Bacillota</taxon>
        <taxon>Clostridia</taxon>
        <taxon>Lachnospirales</taxon>
        <taxon>Lachnospiraceae</taxon>
        <taxon>Cuneatibacter</taxon>
    </lineage>
</organism>
<dbReference type="Pfam" id="PF01636">
    <property type="entry name" value="APH"/>
    <property type="match status" value="1"/>
</dbReference>
<evidence type="ECO:0000313" key="2">
    <source>
        <dbReference type="EMBL" id="RZS92843.1"/>
    </source>
</evidence>
<dbReference type="SUPFAM" id="SSF56112">
    <property type="entry name" value="Protein kinase-like (PK-like)"/>
    <property type="match status" value="1"/>
</dbReference>
<accession>A0A4Q7NZF0</accession>
<reference evidence="2 3" key="1">
    <citation type="submission" date="2019-02" db="EMBL/GenBank/DDBJ databases">
        <title>Genomic Encyclopedia of Type Strains, Phase IV (KMG-IV): sequencing the most valuable type-strain genomes for metagenomic binning, comparative biology and taxonomic classification.</title>
        <authorList>
            <person name="Goeker M."/>
        </authorList>
    </citation>
    <scope>NUCLEOTIDE SEQUENCE [LARGE SCALE GENOMIC DNA]</scope>
    <source>
        <strain evidence="2 3">DSM 29486</strain>
    </source>
</reference>
<sequence>MNYVTKVLIRKGWSSDKKYCVTDEDGARYLLRVSDIAQHDTKQSEFNMMKQVASLGVPMCQPIEFGTCEDGVYSVQSWIDGEDAEQIMSGYSDTEQYVFGLEAGRILRKVHSIPAPTTQEDWEIRFNRKMDYKIEKYSECPIKYENGQAFVDYINENRHLLKDRPQVYQHGDYHIGNMIIDRNGKLHIIDFNRNDYGDPWEEFNRIVWCAQKAPLFATGMVDGYFNSDVPLEFWRLLALYISSHTLSSVYWAIPFGPDEVNIMLNQAKEILSWYDNMRNPVPTWYFTGNICLGTEKDAVYK</sequence>
<dbReference type="EMBL" id="SGXF01000007">
    <property type="protein sequence ID" value="RZS92843.1"/>
    <property type="molecule type" value="Genomic_DNA"/>
</dbReference>
<name>A0A4Q7NZF0_9FIRM</name>
<dbReference type="AlphaFoldDB" id="A0A4Q7NZF0"/>
<keyword evidence="2" id="KW-0808">Transferase</keyword>
<proteinExistence type="predicted"/>
<dbReference type="GO" id="GO:0016301">
    <property type="term" value="F:kinase activity"/>
    <property type="evidence" value="ECO:0007669"/>
    <property type="project" value="UniProtKB-KW"/>
</dbReference>
<protein>
    <submittedName>
        <fullName evidence="2">Aminoglycoside phosphotransferase (APT) family kinase protein</fullName>
    </submittedName>
</protein>
<feature type="domain" description="Aminoglycoside phosphotransferase" evidence="1">
    <location>
        <begin position="9"/>
        <end position="225"/>
    </location>
</feature>
<dbReference type="InterPro" id="IPR011009">
    <property type="entry name" value="Kinase-like_dom_sf"/>
</dbReference>
<keyword evidence="3" id="KW-1185">Reference proteome</keyword>
<dbReference type="PANTHER" id="PTHR41283">
    <property type="entry name" value="AMINOGLYCOSIDE PHOSPHOTRANSFERASE"/>
    <property type="match status" value="1"/>
</dbReference>
<dbReference type="OrthoDB" id="334783at2"/>
<keyword evidence="2" id="KW-0418">Kinase</keyword>
<comment type="caution">
    <text evidence="2">The sequence shown here is derived from an EMBL/GenBank/DDBJ whole genome shotgun (WGS) entry which is preliminary data.</text>
</comment>
<dbReference type="Gene3D" id="3.90.1200.10">
    <property type="match status" value="1"/>
</dbReference>
<dbReference type="Proteomes" id="UP000292927">
    <property type="component" value="Unassembled WGS sequence"/>
</dbReference>
<evidence type="ECO:0000313" key="3">
    <source>
        <dbReference type="Proteomes" id="UP000292927"/>
    </source>
</evidence>
<dbReference type="RefSeq" id="WP_130436157.1">
    <property type="nucleotide sequence ID" value="NZ_SGXF01000007.1"/>
</dbReference>
<dbReference type="InterPro" id="IPR002575">
    <property type="entry name" value="Aminoglycoside_PTrfase"/>
</dbReference>
<evidence type="ECO:0000259" key="1">
    <source>
        <dbReference type="Pfam" id="PF01636"/>
    </source>
</evidence>
<dbReference type="PANTHER" id="PTHR41283:SF1">
    <property type="entry name" value="AMINOGLYCOSIDE PHOSPHOTRANSFERASE DOMAIN-CONTAINING PROTEIN"/>
    <property type="match status" value="1"/>
</dbReference>
<gene>
    <name evidence="2" type="ORF">EV209_2919</name>
</gene>